<dbReference type="EMBL" id="LAZR01039170">
    <property type="protein sequence ID" value="KKL17663.1"/>
    <property type="molecule type" value="Genomic_DNA"/>
</dbReference>
<proteinExistence type="predicted"/>
<organism evidence="1">
    <name type="scientific">marine sediment metagenome</name>
    <dbReference type="NCBI Taxonomy" id="412755"/>
    <lineage>
        <taxon>unclassified sequences</taxon>
        <taxon>metagenomes</taxon>
        <taxon>ecological metagenomes</taxon>
    </lineage>
</organism>
<dbReference type="Pfam" id="PF25710">
    <property type="entry name" value="CrAss_Ring_3_4"/>
    <property type="match status" value="1"/>
</dbReference>
<accession>A0A0F9E0N0</accession>
<dbReference type="AlphaFoldDB" id="A0A0F9E0N0"/>
<reference evidence="1" key="1">
    <citation type="journal article" date="2015" name="Nature">
        <title>Complex archaea that bridge the gap between prokaryotes and eukaryotes.</title>
        <authorList>
            <person name="Spang A."/>
            <person name="Saw J.H."/>
            <person name="Jorgensen S.L."/>
            <person name="Zaremba-Niedzwiedzka K."/>
            <person name="Martijn J."/>
            <person name="Lind A.E."/>
            <person name="van Eijk R."/>
            <person name="Schleper C."/>
            <person name="Guy L."/>
            <person name="Ettema T.J."/>
        </authorList>
    </citation>
    <scope>NUCLEOTIDE SEQUENCE</scope>
</reference>
<gene>
    <name evidence="1" type="ORF">LCGC14_2483300</name>
</gene>
<protein>
    <submittedName>
        <fullName evidence="1">Uncharacterized protein</fullName>
    </submittedName>
</protein>
<sequence>MTATEMGYEFDVGYDKITNFDAPGYEPKEKSIFLTKAQEELVLNVQKGSSSNEFNKRVLDILKTKVEILAAAMSAGPYNNSFWATLPTTAFGIVNERATLTPSSSHFYYDATTPRVFTDVRVKPIDDDYYHLNIKNPHKKPTHELVWRLDYGELDQTPDPDAWINKLVYVIESNEVLTGVQIHYYRKPVPIIVKDAGYVAGDGSIDGVALVDFKTTEQDCELNKITHREIIDKAVKLGYAALQDEKG</sequence>
<name>A0A0F9E0N0_9ZZZZ</name>
<dbReference type="InterPro" id="IPR057877">
    <property type="entry name" value="CrAss_Ring_3_4"/>
</dbReference>
<comment type="caution">
    <text evidence="1">The sequence shown here is derived from an EMBL/GenBank/DDBJ whole genome shotgun (WGS) entry which is preliminary data.</text>
</comment>
<evidence type="ECO:0000313" key="1">
    <source>
        <dbReference type="EMBL" id="KKL17663.1"/>
    </source>
</evidence>
<feature type="non-terminal residue" evidence="1">
    <location>
        <position position="247"/>
    </location>
</feature>